<dbReference type="InterPro" id="IPR042099">
    <property type="entry name" value="ANL_N_sf"/>
</dbReference>
<dbReference type="SUPFAM" id="SSF56801">
    <property type="entry name" value="Acetyl-CoA synthetase-like"/>
    <property type="match status" value="1"/>
</dbReference>
<reference evidence="2 3" key="1">
    <citation type="submission" date="2014-10" db="EMBL/GenBank/DDBJ databases">
        <title>Draft genome sequence of Actinoplanes utahensis NRRL 12052.</title>
        <authorList>
            <person name="Velasco-Bucheli B."/>
            <person name="del Cerro C."/>
            <person name="Hormigo D."/>
            <person name="Garcia J.L."/>
            <person name="Acebal C."/>
            <person name="Arroyo M."/>
            <person name="de la Mata I."/>
        </authorList>
    </citation>
    <scope>NUCLEOTIDE SEQUENCE [LARGE SCALE GENOMIC DNA]</scope>
    <source>
        <strain evidence="2 3">NRRL 12052</strain>
    </source>
</reference>
<dbReference type="PRINTS" id="PR00154">
    <property type="entry name" value="AMPBINDING"/>
</dbReference>
<evidence type="ECO:0000313" key="2">
    <source>
        <dbReference type="EMBL" id="KHD73909.1"/>
    </source>
</evidence>
<keyword evidence="3" id="KW-1185">Reference proteome</keyword>
<gene>
    <name evidence="2" type="ORF">MB27_31950</name>
</gene>
<dbReference type="RefSeq" id="WP_043530890.1">
    <property type="nucleotide sequence ID" value="NZ_JRTT01000101.1"/>
</dbReference>
<dbReference type="InterPro" id="IPR000873">
    <property type="entry name" value="AMP-dep_synth/lig_dom"/>
</dbReference>
<dbReference type="InterPro" id="IPR020459">
    <property type="entry name" value="AMP-binding"/>
</dbReference>
<accession>A0A0A6UHW9</accession>
<dbReference type="PANTHER" id="PTHR45527:SF1">
    <property type="entry name" value="FATTY ACID SYNTHASE"/>
    <property type="match status" value="1"/>
</dbReference>
<dbReference type="Pfam" id="PF00501">
    <property type="entry name" value="AMP-binding"/>
    <property type="match status" value="1"/>
</dbReference>
<dbReference type="Gene3D" id="3.40.50.12780">
    <property type="entry name" value="N-terminal domain of ligase-like"/>
    <property type="match status" value="1"/>
</dbReference>
<dbReference type="GO" id="GO:0044550">
    <property type="term" value="P:secondary metabolite biosynthetic process"/>
    <property type="evidence" value="ECO:0007669"/>
    <property type="project" value="TreeGrafter"/>
</dbReference>
<dbReference type="PANTHER" id="PTHR45527">
    <property type="entry name" value="NONRIBOSOMAL PEPTIDE SYNTHETASE"/>
    <property type="match status" value="1"/>
</dbReference>
<organism evidence="2 3">
    <name type="scientific">Actinoplanes utahensis</name>
    <dbReference type="NCBI Taxonomy" id="1869"/>
    <lineage>
        <taxon>Bacteria</taxon>
        <taxon>Bacillati</taxon>
        <taxon>Actinomycetota</taxon>
        <taxon>Actinomycetes</taxon>
        <taxon>Micromonosporales</taxon>
        <taxon>Micromonosporaceae</taxon>
        <taxon>Actinoplanes</taxon>
    </lineage>
</organism>
<proteinExistence type="predicted"/>
<protein>
    <recommendedName>
        <fullName evidence="1">AMP-dependent synthetase/ligase domain-containing protein</fullName>
    </recommendedName>
</protein>
<feature type="non-terminal residue" evidence="2">
    <location>
        <position position="1"/>
    </location>
</feature>
<dbReference type="GO" id="GO:0031177">
    <property type="term" value="F:phosphopantetheine binding"/>
    <property type="evidence" value="ECO:0007669"/>
    <property type="project" value="TreeGrafter"/>
</dbReference>
<evidence type="ECO:0000313" key="3">
    <source>
        <dbReference type="Proteomes" id="UP000054537"/>
    </source>
</evidence>
<dbReference type="eggNOG" id="COG1020">
    <property type="taxonomic scope" value="Bacteria"/>
</dbReference>
<dbReference type="PROSITE" id="PS00455">
    <property type="entry name" value="AMP_BINDING"/>
    <property type="match status" value="1"/>
</dbReference>
<dbReference type="OrthoDB" id="2472181at2"/>
<dbReference type="GO" id="GO:0043041">
    <property type="term" value="P:amino acid activation for nonribosomal peptide biosynthetic process"/>
    <property type="evidence" value="ECO:0007669"/>
    <property type="project" value="TreeGrafter"/>
</dbReference>
<dbReference type="EMBL" id="JRTT01000101">
    <property type="protein sequence ID" value="KHD73909.1"/>
    <property type="molecule type" value="Genomic_DNA"/>
</dbReference>
<dbReference type="Proteomes" id="UP000054537">
    <property type="component" value="Unassembled WGS sequence"/>
</dbReference>
<sequence>PALPFAALIEAQVARTPDAVAVECDGESLTYAQLDARANQVARLLAGRGAGPGRVVALTLPRSIAWVVTMLGVLKSGAAYCPVDATLPRERIDFMLADAGVTLVVDDPGIVDEAASLPDGDLGVVPAPTELAYVIYTSGSTGKPKGVGVTHTG</sequence>
<dbReference type="GO" id="GO:0005737">
    <property type="term" value="C:cytoplasm"/>
    <property type="evidence" value="ECO:0007669"/>
    <property type="project" value="TreeGrafter"/>
</dbReference>
<comment type="caution">
    <text evidence="2">The sequence shown here is derived from an EMBL/GenBank/DDBJ whole genome shotgun (WGS) entry which is preliminary data.</text>
</comment>
<dbReference type="AlphaFoldDB" id="A0A0A6UHW9"/>
<feature type="non-terminal residue" evidence="2">
    <location>
        <position position="153"/>
    </location>
</feature>
<dbReference type="InterPro" id="IPR020845">
    <property type="entry name" value="AMP-binding_CS"/>
</dbReference>
<feature type="domain" description="AMP-dependent synthetase/ligase" evidence="1">
    <location>
        <begin position="10"/>
        <end position="152"/>
    </location>
</feature>
<name>A0A0A6UHW9_ACTUT</name>
<dbReference type="STRING" id="1869.MB27_31950"/>
<evidence type="ECO:0000259" key="1">
    <source>
        <dbReference type="Pfam" id="PF00501"/>
    </source>
</evidence>